<proteinExistence type="predicted"/>
<evidence type="ECO:0000313" key="1">
    <source>
        <dbReference type="EMBL" id="OXN00275.1"/>
    </source>
</evidence>
<dbReference type="RefSeq" id="WP_143248594.1">
    <property type="nucleotide sequence ID" value="NZ_NEWD01000019.1"/>
</dbReference>
<sequence>MTGSCLLAAARDLSLLETPSDDSSFLEDRCLGFDERVLAYERLHGRVSSLRALVDAGGSLGGRHCSWLSVPVVRGCDPARLDAAKTTLLLFLAMRGGLPLRRVEFDAESVLLDAGSRTATDRLFVAWMGVEAYRAAMWGLTCLNAGLPLTAANRDDFYAGVAHHLMDPSGLAVDVSPAFVLGMRLGAEAGDRLIGGE</sequence>
<comment type="caution">
    <text evidence="1">The sequence shown here is derived from an EMBL/GenBank/DDBJ whole genome shotgun (WGS) entry which is preliminary data.</text>
</comment>
<keyword evidence="2" id="KW-1185">Reference proteome</keyword>
<organism evidence="1 2">
    <name type="scientific">Bifidobacterium vansinderenii</name>
    <dbReference type="NCBI Taxonomy" id="1984871"/>
    <lineage>
        <taxon>Bacteria</taxon>
        <taxon>Bacillati</taxon>
        <taxon>Actinomycetota</taxon>
        <taxon>Actinomycetes</taxon>
        <taxon>Bifidobacteriales</taxon>
        <taxon>Bifidobacteriaceae</taxon>
        <taxon>Bifidobacterium</taxon>
    </lineage>
</organism>
<protein>
    <submittedName>
        <fullName evidence="1">Uncharacterized protein</fullName>
    </submittedName>
</protein>
<dbReference type="Proteomes" id="UP000215433">
    <property type="component" value="Unassembled WGS sequence"/>
</dbReference>
<reference evidence="1 2" key="1">
    <citation type="submission" date="2017-05" db="EMBL/GenBank/DDBJ databases">
        <title>Bifidobacterium vansinderenii sp. nov.</title>
        <authorList>
            <person name="Lugli G.A."/>
            <person name="Duranti S."/>
            <person name="Mangifesta M."/>
        </authorList>
    </citation>
    <scope>NUCLEOTIDE SEQUENCE [LARGE SCALE GENOMIC DNA]</scope>
    <source>
        <strain evidence="1 2">Tam10B</strain>
    </source>
</reference>
<dbReference type="EMBL" id="NEWD01000019">
    <property type="protein sequence ID" value="OXN00275.1"/>
    <property type="molecule type" value="Genomic_DNA"/>
</dbReference>
<accession>A0A229VXD2</accession>
<name>A0A229VXD2_9BIFI</name>
<dbReference type="AlphaFoldDB" id="A0A229VXD2"/>
<dbReference type="OrthoDB" id="9820285at2"/>
<gene>
    <name evidence="1" type="ORF">Tam10B_1498</name>
</gene>
<evidence type="ECO:0000313" key="2">
    <source>
        <dbReference type="Proteomes" id="UP000215433"/>
    </source>
</evidence>